<evidence type="ECO:0000259" key="13">
    <source>
        <dbReference type="PROSITE" id="PS51918"/>
    </source>
</evidence>
<feature type="binding site" evidence="12">
    <location>
        <position position="120"/>
    </location>
    <ligand>
        <name>GTP</name>
        <dbReference type="ChEBI" id="CHEBI:37565"/>
    </ligand>
</feature>
<dbReference type="SUPFAM" id="SSF102114">
    <property type="entry name" value="Radical SAM enzymes"/>
    <property type="match status" value="1"/>
</dbReference>
<feature type="binding site" evidence="12">
    <location>
        <position position="51"/>
    </location>
    <ligand>
        <name>[4Fe-4S] cluster</name>
        <dbReference type="ChEBI" id="CHEBI:49883"/>
        <label>1</label>
        <note>4Fe-4S-S-AdoMet</note>
    </ligand>
</feature>
<keyword evidence="3 12" id="KW-0949">S-adenosyl-L-methionine</keyword>
<sequence length="353" mass="38541">MSGATGVPVRLLRRRGAPEEPLPEGEALVDRFGRVHRDLRISVTDRCNFRCVYCMPEEGVAFRPREELLTYEEITRVARVAKALGVRSVRITGGEPLVRRDVPTLVAQLAAVGFEDLALTTNGTRLAALAEPLAEAGLQRVNVSCDSLRPERFAAIRRRGDLATVLAAMDAAEAAGLHPLKVNVVLLAGVNDDEIVDFAAFARRTGRVVRFIEFMPLDAEGRWAREQVVPAERVLAEIDAVWPLEPVPDADPSAPAERYRFRDGGRGEIGVVASVTRPFCGRCDRLRLTADGAIRNCLFSDDERSVRELLRDGASDEAIAQVLRAAVGAKRAGHGMDDPGFLRPQRSMSMIGG</sequence>
<protein>
    <recommendedName>
        <fullName evidence="1 12">GTP 3',8-cyclase</fullName>
        <ecNumber evidence="1 12">4.1.99.22</ecNumber>
    </recommendedName>
    <alternativeName>
        <fullName evidence="12">Molybdenum cofactor biosynthesis protein A</fullName>
    </alternativeName>
</protein>
<evidence type="ECO:0000256" key="11">
    <source>
        <dbReference type="ARBA" id="ARBA00048697"/>
    </source>
</evidence>
<comment type="catalytic activity">
    <reaction evidence="11 12">
        <text>GTP + AH2 + S-adenosyl-L-methionine = (8S)-3',8-cyclo-7,8-dihydroguanosine 5'-triphosphate + 5'-deoxyadenosine + L-methionine + A + H(+)</text>
        <dbReference type="Rhea" id="RHEA:49576"/>
        <dbReference type="ChEBI" id="CHEBI:13193"/>
        <dbReference type="ChEBI" id="CHEBI:15378"/>
        <dbReference type="ChEBI" id="CHEBI:17319"/>
        <dbReference type="ChEBI" id="CHEBI:17499"/>
        <dbReference type="ChEBI" id="CHEBI:37565"/>
        <dbReference type="ChEBI" id="CHEBI:57844"/>
        <dbReference type="ChEBI" id="CHEBI:59789"/>
        <dbReference type="ChEBI" id="CHEBI:131766"/>
        <dbReference type="EC" id="4.1.99.22"/>
    </reaction>
</comment>
<dbReference type="PROSITE" id="PS01305">
    <property type="entry name" value="MOAA_NIFB_PQQE"/>
    <property type="match status" value="1"/>
</dbReference>
<dbReference type="InterPro" id="IPR050105">
    <property type="entry name" value="MoCo_biosynth_MoaA/MoaC"/>
</dbReference>
<keyword evidence="5 12" id="KW-0547">Nucleotide-binding</keyword>
<dbReference type="NCBIfam" id="TIGR02666">
    <property type="entry name" value="moaA"/>
    <property type="match status" value="1"/>
</dbReference>
<feature type="binding site" evidence="12">
    <location>
        <begin position="285"/>
        <end position="287"/>
    </location>
    <ligand>
        <name>GTP</name>
        <dbReference type="ChEBI" id="CHEBI:37565"/>
    </ligand>
</feature>
<dbReference type="InterPro" id="IPR013483">
    <property type="entry name" value="MoaA"/>
</dbReference>
<feature type="binding site" evidence="12">
    <location>
        <position position="280"/>
    </location>
    <ligand>
        <name>[4Fe-4S] cluster</name>
        <dbReference type="ChEBI" id="CHEBI:49883"/>
        <label>2</label>
        <note>4Fe-4S-substrate</note>
    </ligand>
</feature>
<dbReference type="NCBIfam" id="NF001199">
    <property type="entry name" value="PRK00164.2-1"/>
    <property type="match status" value="1"/>
</dbReference>
<keyword evidence="7 12" id="KW-0411">Iron-sulfur</keyword>
<dbReference type="Proteomes" id="UP001589788">
    <property type="component" value="Unassembled WGS sequence"/>
</dbReference>
<name>A0ABV6C502_9ACTN</name>
<evidence type="ECO:0000313" key="14">
    <source>
        <dbReference type="EMBL" id="MFC0082776.1"/>
    </source>
</evidence>
<comment type="similarity">
    <text evidence="12">Belongs to the radical SAM superfamily. MoaA family.</text>
</comment>
<feature type="domain" description="Radical SAM core" evidence="13">
    <location>
        <begin position="31"/>
        <end position="245"/>
    </location>
</feature>
<feature type="binding site" evidence="12">
    <location>
        <position position="94"/>
    </location>
    <ligand>
        <name>S-adenosyl-L-methionine</name>
        <dbReference type="ChEBI" id="CHEBI:59789"/>
    </ligand>
</feature>
<dbReference type="SMART" id="SM00729">
    <property type="entry name" value="Elp3"/>
    <property type="match status" value="1"/>
</dbReference>
<feature type="binding site" evidence="12">
    <location>
        <position position="297"/>
    </location>
    <ligand>
        <name>[4Fe-4S] cluster</name>
        <dbReference type="ChEBI" id="CHEBI:49883"/>
        <label>2</label>
        <note>4Fe-4S-substrate</note>
    </ligand>
</feature>
<dbReference type="InterPro" id="IPR013785">
    <property type="entry name" value="Aldolase_TIM"/>
</dbReference>
<feature type="binding site" evidence="12">
    <location>
        <position position="53"/>
    </location>
    <ligand>
        <name>S-adenosyl-L-methionine</name>
        <dbReference type="ChEBI" id="CHEBI:59789"/>
    </ligand>
</feature>
<evidence type="ECO:0000256" key="3">
    <source>
        <dbReference type="ARBA" id="ARBA00022691"/>
    </source>
</evidence>
<feature type="binding site" evidence="12">
    <location>
        <position position="215"/>
    </location>
    <ligand>
        <name>S-adenosyl-L-methionine</name>
        <dbReference type="ChEBI" id="CHEBI:59789"/>
    </ligand>
</feature>
<dbReference type="EMBL" id="JBHLYQ010000153">
    <property type="protein sequence ID" value="MFC0082776.1"/>
    <property type="molecule type" value="Genomic_DNA"/>
</dbReference>
<comment type="pathway">
    <text evidence="12">Cofactor biosynthesis; molybdopterin biosynthesis.</text>
</comment>
<evidence type="ECO:0000313" key="15">
    <source>
        <dbReference type="Proteomes" id="UP001589788"/>
    </source>
</evidence>
<dbReference type="HAMAP" id="MF_01225_B">
    <property type="entry name" value="MoaA_B"/>
    <property type="match status" value="1"/>
</dbReference>
<dbReference type="CDD" id="cd01335">
    <property type="entry name" value="Radical_SAM"/>
    <property type="match status" value="1"/>
</dbReference>
<keyword evidence="9 12" id="KW-0501">Molybdenum cofactor biosynthesis</keyword>
<keyword evidence="8 12" id="KW-0342">GTP-binding</keyword>
<dbReference type="PANTHER" id="PTHR22960">
    <property type="entry name" value="MOLYBDOPTERIN COFACTOR SYNTHESIS PROTEIN A"/>
    <property type="match status" value="1"/>
</dbReference>
<dbReference type="PANTHER" id="PTHR22960:SF0">
    <property type="entry name" value="MOLYBDENUM COFACTOR BIOSYNTHESIS PROTEIN 1"/>
    <property type="match status" value="1"/>
</dbReference>
<dbReference type="SFLD" id="SFLDS00029">
    <property type="entry name" value="Radical_SAM"/>
    <property type="match status" value="1"/>
</dbReference>
<evidence type="ECO:0000256" key="9">
    <source>
        <dbReference type="ARBA" id="ARBA00023150"/>
    </source>
</evidence>
<evidence type="ECO:0000256" key="5">
    <source>
        <dbReference type="ARBA" id="ARBA00022741"/>
    </source>
</evidence>
<evidence type="ECO:0000256" key="12">
    <source>
        <dbReference type="HAMAP-Rule" id="MF_01225"/>
    </source>
</evidence>
<dbReference type="SFLD" id="SFLDG01386">
    <property type="entry name" value="main_SPASM_domain-containing"/>
    <property type="match status" value="1"/>
</dbReference>
<feature type="binding site" evidence="12">
    <location>
        <position position="47"/>
    </location>
    <ligand>
        <name>[4Fe-4S] cluster</name>
        <dbReference type="ChEBI" id="CHEBI:49883"/>
        <label>1</label>
        <note>4Fe-4S-S-AdoMet</note>
    </ligand>
</feature>
<dbReference type="Pfam" id="PF04055">
    <property type="entry name" value="Radical_SAM"/>
    <property type="match status" value="1"/>
</dbReference>
<keyword evidence="4 12" id="KW-0479">Metal-binding</keyword>
<feature type="binding site" evidence="12">
    <location>
        <position position="144"/>
    </location>
    <ligand>
        <name>S-adenosyl-L-methionine</name>
        <dbReference type="ChEBI" id="CHEBI:59789"/>
    </ligand>
</feature>
<dbReference type="EC" id="4.1.99.22" evidence="1 12"/>
<dbReference type="PROSITE" id="PS51918">
    <property type="entry name" value="RADICAL_SAM"/>
    <property type="match status" value="1"/>
</dbReference>
<dbReference type="Gene3D" id="3.20.20.70">
    <property type="entry name" value="Aldolase class I"/>
    <property type="match status" value="1"/>
</dbReference>
<evidence type="ECO:0000256" key="4">
    <source>
        <dbReference type="ARBA" id="ARBA00022723"/>
    </source>
</evidence>
<keyword evidence="2 12" id="KW-0004">4Fe-4S</keyword>
<evidence type="ECO:0000256" key="8">
    <source>
        <dbReference type="ARBA" id="ARBA00023134"/>
    </source>
</evidence>
<dbReference type="InterPro" id="IPR058240">
    <property type="entry name" value="rSAM_sf"/>
</dbReference>
<feature type="binding site" evidence="12">
    <location>
        <position position="90"/>
    </location>
    <ligand>
        <name>GTP</name>
        <dbReference type="ChEBI" id="CHEBI:37565"/>
    </ligand>
</feature>
<accession>A0ABV6C502</accession>
<comment type="subunit">
    <text evidence="12">Monomer and homodimer.</text>
</comment>
<dbReference type="InterPro" id="IPR007197">
    <property type="entry name" value="rSAM"/>
</dbReference>
<dbReference type="Pfam" id="PF06463">
    <property type="entry name" value="Mob_synth_C"/>
    <property type="match status" value="1"/>
</dbReference>
<comment type="cofactor">
    <cofactor evidence="12">
        <name>[4Fe-4S] cluster</name>
        <dbReference type="ChEBI" id="CHEBI:49883"/>
    </cofactor>
    <text evidence="12">Binds 2 [4Fe-4S] clusters. Binds 1 [4Fe-4S] cluster coordinated with 3 cysteines and an exchangeable S-adenosyl-L-methionine and 1 [4Fe-4S] cluster coordinated with 3 cysteines and the GTP-derived substrate.</text>
</comment>
<dbReference type="InterPro" id="IPR010505">
    <property type="entry name" value="MoaA_twitch"/>
</dbReference>
<dbReference type="InterPro" id="IPR006638">
    <property type="entry name" value="Elp3/MiaA/NifB-like_rSAM"/>
</dbReference>
<feature type="binding site" evidence="12">
    <location>
        <position position="40"/>
    </location>
    <ligand>
        <name>GTP</name>
        <dbReference type="ChEBI" id="CHEBI:37565"/>
    </ligand>
</feature>
<keyword evidence="15" id="KW-1185">Reference proteome</keyword>
<feature type="binding site" evidence="12">
    <location>
        <position position="181"/>
    </location>
    <ligand>
        <name>GTP</name>
        <dbReference type="ChEBI" id="CHEBI:37565"/>
    </ligand>
</feature>
<dbReference type="InterPro" id="IPR040064">
    <property type="entry name" value="MoaA-like"/>
</dbReference>
<organism evidence="14 15">
    <name type="scientific">Aciditerrimonas ferrireducens</name>
    <dbReference type="NCBI Taxonomy" id="667306"/>
    <lineage>
        <taxon>Bacteria</taxon>
        <taxon>Bacillati</taxon>
        <taxon>Actinomycetota</taxon>
        <taxon>Acidimicrobiia</taxon>
        <taxon>Acidimicrobiales</taxon>
        <taxon>Acidimicrobiaceae</taxon>
        <taxon>Aciditerrimonas</taxon>
    </lineage>
</organism>
<evidence type="ECO:0000256" key="10">
    <source>
        <dbReference type="ARBA" id="ARBA00023239"/>
    </source>
</evidence>
<feature type="binding site" evidence="12">
    <location>
        <position position="283"/>
    </location>
    <ligand>
        <name>[4Fe-4S] cluster</name>
        <dbReference type="ChEBI" id="CHEBI:49883"/>
        <label>2</label>
        <note>4Fe-4S-substrate</note>
    </ligand>
</feature>
<gene>
    <name evidence="12 14" type="primary">moaA</name>
    <name evidence="14" type="ORF">ACFFRE_11600</name>
</gene>
<dbReference type="InterPro" id="IPR000385">
    <property type="entry name" value="MoaA_NifB_PqqE_Fe-S-bd_CS"/>
</dbReference>
<dbReference type="RefSeq" id="WP_377790420.1">
    <property type="nucleotide sequence ID" value="NZ_JBHLYQ010000153.1"/>
</dbReference>
<evidence type="ECO:0000256" key="1">
    <source>
        <dbReference type="ARBA" id="ARBA00012167"/>
    </source>
</evidence>
<dbReference type="GO" id="GO:0061798">
    <property type="term" value="F:GTP 3',8'-cyclase activity"/>
    <property type="evidence" value="ECO:0007669"/>
    <property type="project" value="UniProtKB-EC"/>
</dbReference>
<keyword evidence="10 12" id="KW-0456">Lyase</keyword>
<dbReference type="CDD" id="cd21117">
    <property type="entry name" value="Twitch_MoaA"/>
    <property type="match status" value="1"/>
</dbReference>
<dbReference type="SFLD" id="SFLDG01383">
    <property type="entry name" value="cyclic_pyranopterin_phosphate"/>
    <property type="match status" value="1"/>
</dbReference>
<reference evidence="14 15" key="1">
    <citation type="submission" date="2024-09" db="EMBL/GenBank/DDBJ databases">
        <authorList>
            <person name="Sun Q."/>
            <person name="Mori K."/>
        </authorList>
    </citation>
    <scope>NUCLEOTIDE SEQUENCE [LARGE SCALE GENOMIC DNA]</scope>
    <source>
        <strain evidence="14 15">JCM 15389</strain>
    </source>
</reference>
<comment type="function">
    <text evidence="12">Catalyzes the cyclization of GTP to (8S)-3',8-cyclo-7,8-dihydroguanosine 5'-triphosphate.</text>
</comment>
<evidence type="ECO:0000256" key="6">
    <source>
        <dbReference type="ARBA" id="ARBA00023004"/>
    </source>
</evidence>
<evidence type="ECO:0000256" key="7">
    <source>
        <dbReference type="ARBA" id="ARBA00023014"/>
    </source>
</evidence>
<evidence type="ECO:0000256" key="2">
    <source>
        <dbReference type="ARBA" id="ARBA00022485"/>
    </source>
</evidence>
<proteinExistence type="inferred from homology"/>
<keyword evidence="6 12" id="KW-0408">Iron</keyword>
<dbReference type="SFLD" id="SFLDG01067">
    <property type="entry name" value="SPASM/twitch_domain_containing"/>
    <property type="match status" value="1"/>
</dbReference>
<feature type="binding site" evidence="12">
    <location>
        <position position="54"/>
    </location>
    <ligand>
        <name>[4Fe-4S] cluster</name>
        <dbReference type="ChEBI" id="CHEBI:49883"/>
        <label>1</label>
        <note>4Fe-4S-S-AdoMet</note>
    </ligand>
</feature>
<comment type="caution">
    <text evidence="14">The sequence shown here is derived from an EMBL/GenBank/DDBJ whole genome shotgun (WGS) entry which is preliminary data.</text>
</comment>